<evidence type="ECO:0000313" key="5">
    <source>
        <dbReference type="Proteomes" id="UP000025229"/>
    </source>
</evidence>
<proteinExistence type="predicted"/>
<feature type="transmembrane region" description="Helical" evidence="2">
    <location>
        <begin position="525"/>
        <end position="543"/>
    </location>
</feature>
<dbReference type="AlphaFoldDB" id="A0A023X7L4"/>
<dbReference type="KEGG" id="rrd:RradSPS_3045"/>
<evidence type="ECO:0000256" key="1">
    <source>
        <dbReference type="SAM" id="Coils"/>
    </source>
</evidence>
<feature type="transmembrane region" description="Helical" evidence="2">
    <location>
        <begin position="598"/>
        <end position="615"/>
    </location>
</feature>
<dbReference type="OrthoDB" id="144586at2"/>
<feature type="transmembrane region" description="Helical" evidence="2">
    <location>
        <begin position="549"/>
        <end position="567"/>
    </location>
</feature>
<dbReference type="EMBL" id="CP007516">
    <property type="protein sequence ID" value="AHY48328.1"/>
    <property type="molecule type" value="Genomic_DNA"/>
</dbReference>
<keyword evidence="1" id="KW-0175">Coiled coil</keyword>
<geneLocation type="plasmid" evidence="3">
    <name>2</name>
</geneLocation>
<evidence type="ECO:0000313" key="4">
    <source>
        <dbReference type="EMBL" id="MDX5895464.1"/>
    </source>
</evidence>
<keyword evidence="2" id="KW-0472">Membrane</keyword>
<gene>
    <name evidence="3" type="ORF">RradSPS_3045</name>
    <name evidence="4" type="ORF">SIL72_15660</name>
</gene>
<dbReference type="PATRIC" id="fig|42256.3.peg.3093"/>
<organism evidence="3 5">
    <name type="scientific">Rubrobacter radiotolerans</name>
    <name type="common">Arthrobacter radiotolerans</name>
    <dbReference type="NCBI Taxonomy" id="42256"/>
    <lineage>
        <taxon>Bacteria</taxon>
        <taxon>Bacillati</taxon>
        <taxon>Actinomycetota</taxon>
        <taxon>Rubrobacteria</taxon>
        <taxon>Rubrobacterales</taxon>
        <taxon>Rubrobacteraceae</taxon>
        <taxon>Rubrobacter</taxon>
    </lineage>
</organism>
<keyword evidence="2" id="KW-0812">Transmembrane</keyword>
<dbReference type="eggNOG" id="COG0823">
    <property type="taxonomic scope" value="Bacteria"/>
</dbReference>
<keyword evidence="5" id="KW-1185">Reference proteome</keyword>
<dbReference type="Proteomes" id="UP000025229">
    <property type="component" value="Plasmid 2"/>
</dbReference>
<reference evidence="4" key="2">
    <citation type="submission" date="2023-11" db="EMBL/GenBank/DDBJ databases">
        <title>MicrobeMod: A computational toolkit for identifying prokaryotic methylation and restriction-modification with nanopore sequencing.</title>
        <authorList>
            <person name="Crits-Christoph A."/>
            <person name="Kang S.C."/>
            <person name="Lee H."/>
            <person name="Ostrov N."/>
        </authorList>
    </citation>
    <scope>NUCLEOTIDE SEQUENCE</scope>
    <source>
        <strain evidence="4">ATCC 51242</strain>
    </source>
</reference>
<dbReference type="PANTHER" id="PTHR48174:SF5">
    <property type="entry name" value="VACUOLAR PROTEIN SORTING-ASSOCIATED PROTEIN 62"/>
    <property type="match status" value="1"/>
</dbReference>
<sequence>MSIPESLGEREARELLRRFEPVLRMTAGDRFFPTDAEPYVRSCSLWVQPPGREALRVAVQGELSLENLARQPLDEPGAVHFLRFTDPEDLVRIGSRESLDQLGKRAARSLEQTGRTFKTGRGRLARVGYFSRFVDALYSVALLARGRVPGEAAAAATLAYARMLQEREHYAYHGRAVRQGSWTVLQYWLFYPFNDWRSGFFGANDHEADWEKVMVYLAEDAGGELRPEWVAYAAHNYTGDDLRRRWDDEEVEKVGSHPVVYVCAGSHASMYAPGEYLTELSLPLPRPLARAARAVRRFWRKTLGQYGTDGSGGYLSVPFVDYARGDGLSIGPGAEREWDPPRLMQEPLPDWVSGYRGLWGLYARDPFEGEDAPAGPMYERDKTVSRAWYDPVGWAGLDKVPTSVEAARRTRERRAEIEAGCVALRERIAAKSALLERLGAEAAATRDLSHLDAASARLTERVRTLSEEINALRDRLATDETVVRELERSAERLEAGEREPARAHIARAHRPASPEELGESRAAEAWAAISVGLMLIGFAGIFVFERERLLGALVLGVALFAFFEAGFRGQLTSLIGAVNVGLAAAATLVLLYEFLPQLAVVAVLLVGLYVLWDNLRELVRG</sequence>
<evidence type="ECO:0000256" key="2">
    <source>
        <dbReference type="SAM" id="Phobius"/>
    </source>
</evidence>
<accession>A0A023X7L4</accession>
<reference evidence="3 5" key="1">
    <citation type="submission" date="2014-03" db="EMBL/GenBank/DDBJ databases">
        <title>Complete genome sequence of the Radio-Resistant Rubrobacter radiotolerans RSPS-4.</title>
        <authorList>
            <person name="Egas C.C."/>
            <person name="Barroso C.C."/>
            <person name="Froufe H.J.C."/>
            <person name="Pacheco J.J."/>
            <person name="Albuquerque L.L."/>
            <person name="da Costa M.M.S."/>
        </authorList>
    </citation>
    <scope>NUCLEOTIDE SEQUENCE [LARGE SCALE GENOMIC DNA]</scope>
    <source>
        <strain evidence="3 5">RSPS-4</strain>
        <plasmid evidence="3 5">2</plasmid>
    </source>
</reference>
<dbReference type="PANTHER" id="PTHR48174">
    <property type="entry name" value="DUF946 FAMILY PROTEIN"/>
    <property type="match status" value="1"/>
</dbReference>
<dbReference type="EMBL" id="JAWXXX010000003">
    <property type="protein sequence ID" value="MDX5895464.1"/>
    <property type="molecule type" value="Genomic_DNA"/>
</dbReference>
<keyword evidence="2" id="KW-1133">Transmembrane helix</keyword>
<dbReference type="HOGENOM" id="CLU_456223_0_0_11"/>
<keyword evidence="3" id="KW-0614">Plasmid</keyword>
<dbReference type="Proteomes" id="UP001281130">
    <property type="component" value="Unassembled WGS sequence"/>
</dbReference>
<evidence type="ECO:0000313" key="3">
    <source>
        <dbReference type="EMBL" id="AHY48328.1"/>
    </source>
</evidence>
<name>A0A023X7L4_RUBRA</name>
<feature type="coiled-coil region" evidence="1">
    <location>
        <begin position="455"/>
        <end position="489"/>
    </location>
</feature>
<dbReference type="RefSeq" id="WP_051590068.1">
    <property type="nucleotide sequence ID" value="NZ_CP007516.1"/>
</dbReference>
<protein>
    <submittedName>
        <fullName evidence="3">Uncharacterized protein</fullName>
    </submittedName>
</protein>